<dbReference type="PANTHER" id="PTHR10846:SF8">
    <property type="entry name" value="INNER MEMBRANE PROTEIN YRBG"/>
    <property type="match status" value="1"/>
</dbReference>
<evidence type="ECO:0000259" key="6">
    <source>
        <dbReference type="Pfam" id="PF01699"/>
    </source>
</evidence>
<evidence type="ECO:0000256" key="3">
    <source>
        <dbReference type="ARBA" id="ARBA00022989"/>
    </source>
</evidence>
<dbReference type="PANTHER" id="PTHR10846">
    <property type="entry name" value="SODIUM/POTASSIUM/CALCIUM EXCHANGER"/>
    <property type="match status" value="1"/>
</dbReference>
<feature type="transmembrane region" description="Helical" evidence="5">
    <location>
        <begin position="300"/>
        <end position="318"/>
    </location>
</feature>
<feature type="transmembrane region" description="Helical" evidence="5">
    <location>
        <begin position="171"/>
        <end position="190"/>
    </location>
</feature>
<dbReference type="InterPro" id="IPR004481">
    <property type="entry name" value="K/Na/Ca-exchanger"/>
</dbReference>
<dbReference type="InterPro" id="IPR004837">
    <property type="entry name" value="NaCa_Exmemb"/>
</dbReference>
<evidence type="ECO:0000256" key="4">
    <source>
        <dbReference type="ARBA" id="ARBA00023136"/>
    </source>
</evidence>
<feature type="transmembrane region" description="Helical" evidence="5">
    <location>
        <begin position="69"/>
        <end position="91"/>
    </location>
</feature>
<accession>A0A9D1ZBP5</accession>
<gene>
    <name evidence="7" type="ORF">IAA42_06485</name>
</gene>
<dbReference type="Gene3D" id="1.20.1420.30">
    <property type="entry name" value="NCX, central ion-binding region"/>
    <property type="match status" value="2"/>
</dbReference>
<dbReference type="Proteomes" id="UP000824133">
    <property type="component" value="Unassembled WGS sequence"/>
</dbReference>
<comment type="subcellular location">
    <subcellularLocation>
        <location evidence="1">Membrane</location>
        <topology evidence="1">Multi-pass membrane protein</topology>
    </subcellularLocation>
</comment>
<feature type="domain" description="Sodium/calcium exchanger membrane region" evidence="6">
    <location>
        <begin position="177"/>
        <end position="317"/>
    </location>
</feature>
<feature type="transmembrane region" description="Helical" evidence="5">
    <location>
        <begin position="39"/>
        <end position="63"/>
    </location>
</feature>
<dbReference type="GO" id="GO:0005886">
    <property type="term" value="C:plasma membrane"/>
    <property type="evidence" value="ECO:0007669"/>
    <property type="project" value="TreeGrafter"/>
</dbReference>
<feature type="transmembrane region" description="Helical" evidence="5">
    <location>
        <begin position="210"/>
        <end position="233"/>
    </location>
</feature>
<dbReference type="EMBL" id="DXCP01000048">
    <property type="protein sequence ID" value="HIY80062.1"/>
    <property type="molecule type" value="Genomic_DNA"/>
</dbReference>
<evidence type="ECO:0000313" key="7">
    <source>
        <dbReference type="EMBL" id="HIY80062.1"/>
    </source>
</evidence>
<keyword evidence="3 5" id="KW-1133">Transmembrane helix</keyword>
<dbReference type="GO" id="GO:0008273">
    <property type="term" value="F:calcium, potassium:sodium antiporter activity"/>
    <property type="evidence" value="ECO:0007669"/>
    <property type="project" value="TreeGrafter"/>
</dbReference>
<organism evidence="7 8">
    <name type="scientific">Candidatus Olsenella excrementavium</name>
    <dbReference type="NCBI Taxonomy" id="2838709"/>
    <lineage>
        <taxon>Bacteria</taxon>
        <taxon>Bacillati</taxon>
        <taxon>Actinomycetota</taxon>
        <taxon>Coriobacteriia</taxon>
        <taxon>Coriobacteriales</taxon>
        <taxon>Atopobiaceae</taxon>
        <taxon>Olsenella</taxon>
    </lineage>
</organism>
<feature type="transmembrane region" description="Helical" evidence="5">
    <location>
        <begin position="131"/>
        <end position="150"/>
    </location>
</feature>
<reference evidence="7" key="1">
    <citation type="journal article" date="2021" name="PeerJ">
        <title>Extensive microbial diversity within the chicken gut microbiome revealed by metagenomics and culture.</title>
        <authorList>
            <person name="Gilroy R."/>
            <person name="Ravi A."/>
            <person name="Getino M."/>
            <person name="Pursley I."/>
            <person name="Horton D.L."/>
            <person name="Alikhan N.F."/>
            <person name="Baker D."/>
            <person name="Gharbi K."/>
            <person name="Hall N."/>
            <person name="Watson M."/>
            <person name="Adriaenssens E.M."/>
            <person name="Foster-Nyarko E."/>
            <person name="Jarju S."/>
            <person name="Secka A."/>
            <person name="Antonio M."/>
            <person name="Oren A."/>
            <person name="Chaudhuri R.R."/>
            <person name="La Ragione R."/>
            <person name="Hildebrand F."/>
            <person name="Pallen M.J."/>
        </authorList>
    </citation>
    <scope>NUCLEOTIDE SEQUENCE</scope>
    <source>
        <strain evidence="7">ChiHjej10B9-743</strain>
    </source>
</reference>
<dbReference type="AlphaFoldDB" id="A0A9D1ZBP5"/>
<evidence type="ECO:0000256" key="2">
    <source>
        <dbReference type="ARBA" id="ARBA00022692"/>
    </source>
</evidence>
<sequence length="319" mass="32566">MLLSLVIIVVGFALLIFGANFLVDGACSIAARLGVPERVAGLTIVAIGTSLPELVVSVTSAVGGHADMAFGNVVGSCLANLLLILGLSAVIAPVTLSRSTQRFEIPVSVAACGLLALVANTDGQVTLVEGVVLLAAFVAFVARTVVVGLGEGATEKDSAPEDPDTGVVSSNTFRDLLFIVGGIAMLKFGADFVVDNSVEIAGAMGISERVIGITVVALGTCLPELVTSVVAAFRGNSDIAVGNVVGSNISNLLLVMGGPALFANIPYDPAYNVDLALLALFSAVLVGFAFIGRRHEMSRANGVVFVVLYAAYIATSVMR</sequence>
<dbReference type="NCBIfam" id="TIGR00367">
    <property type="entry name" value="calcium/sodium antiporter"/>
    <property type="match status" value="1"/>
</dbReference>
<evidence type="ECO:0000256" key="1">
    <source>
        <dbReference type="ARBA" id="ARBA00004141"/>
    </source>
</evidence>
<evidence type="ECO:0000256" key="5">
    <source>
        <dbReference type="SAM" id="Phobius"/>
    </source>
</evidence>
<comment type="caution">
    <text evidence="7">The sequence shown here is derived from an EMBL/GenBank/DDBJ whole genome shotgun (WGS) entry which is preliminary data.</text>
</comment>
<proteinExistence type="predicted"/>
<name>A0A9D1ZBP5_9ACTN</name>
<keyword evidence="4 5" id="KW-0472">Membrane</keyword>
<feature type="domain" description="Sodium/calcium exchanger membrane region" evidence="6">
    <location>
        <begin position="4"/>
        <end position="143"/>
    </location>
</feature>
<feature type="transmembrane region" description="Helical" evidence="5">
    <location>
        <begin position="240"/>
        <end position="263"/>
    </location>
</feature>
<dbReference type="InterPro" id="IPR044880">
    <property type="entry name" value="NCX_ion-bd_dom_sf"/>
</dbReference>
<feature type="transmembrane region" description="Helical" evidence="5">
    <location>
        <begin position="6"/>
        <end position="27"/>
    </location>
</feature>
<keyword evidence="2 5" id="KW-0812">Transmembrane</keyword>
<dbReference type="GO" id="GO:0005262">
    <property type="term" value="F:calcium channel activity"/>
    <property type="evidence" value="ECO:0007669"/>
    <property type="project" value="TreeGrafter"/>
</dbReference>
<evidence type="ECO:0000313" key="8">
    <source>
        <dbReference type="Proteomes" id="UP000824133"/>
    </source>
</evidence>
<protein>
    <submittedName>
        <fullName evidence="7">Calcium/sodium antiporter</fullName>
    </submittedName>
</protein>
<feature type="transmembrane region" description="Helical" evidence="5">
    <location>
        <begin position="275"/>
        <end position="293"/>
    </location>
</feature>
<dbReference type="GO" id="GO:0006874">
    <property type="term" value="P:intracellular calcium ion homeostasis"/>
    <property type="evidence" value="ECO:0007669"/>
    <property type="project" value="TreeGrafter"/>
</dbReference>
<reference evidence="7" key="2">
    <citation type="submission" date="2021-04" db="EMBL/GenBank/DDBJ databases">
        <authorList>
            <person name="Gilroy R."/>
        </authorList>
    </citation>
    <scope>NUCLEOTIDE SEQUENCE</scope>
    <source>
        <strain evidence="7">ChiHjej10B9-743</strain>
    </source>
</reference>
<dbReference type="Pfam" id="PF01699">
    <property type="entry name" value="Na_Ca_ex"/>
    <property type="match status" value="2"/>
</dbReference>